<protein>
    <submittedName>
        <fullName evidence="6">Calcium-binding protein</fullName>
    </submittedName>
</protein>
<feature type="domain" description="Cadherin-like" evidence="5">
    <location>
        <begin position="231"/>
        <end position="322"/>
    </location>
</feature>
<evidence type="ECO:0000259" key="5">
    <source>
        <dbReference type="Pfam" id="PF17892"/>
    </source>
</evidence>
<gene>
    <name evidence="6" type="ORF">ACFQ33_04695</name>
</gene>
<evidence type="ECO:0000256" key="3">
    <source>
        <dbReference type="SAM" id="MobiDB-lite"/>
    </source>
</evidence>
<accession>A0ABW3YTR8</accession>
<organism evidence="6 7">
    <name type="scientific">Mycoplana ramosa</name>
    <name type="common">Mycoplana bullata</name>
    <dbReference type="NCBI Taxonomy" id="40837"/>
    <lineage>
        <taxon>Bacteria</taxon>
        <taxon>Pseudomonadati</taxon>
        <taxon>Pseudomonadota</taxon>
        <taxon>Alphaproteobacteria</taxon>
        <taxon>Hyphomicrobiales</taxon>
        <taxon>Rhizobiaceae</taxon>
        <taxon>Mycoplana</taxon>
    </lineage>
</organism>
<comment type="subcellular location">
    <subcellularLocation>
        <location evidence="1">Secreted</location>
    </subcellularLocation>
</comment>
<comment type="caution">
    <text evidence="6">The sequence shown here is derived from an EMBL/GenBank/DDBJ whole genome shotgun (WGS) entry which is preliminary data.</text>
</comment>
<dbReference type="InterPro" id="IPR050557">
    <property type="entry name" value="RTX_toxin/Mannuronan_C5-epim"/>
</dbReference>
<dbReference type="Pfam" id="PF00353">
    <property type="entry name" value="HemolysinCabind"/>
    <property type="match status" value="5"/>
</dbReference>
<evidence type="ECO:0000313" key="7">
    <source>
        <dbReference type="Proteomes" id="UP001597173"/>
    </source>
</evidence>
<dbReference type="RefSeq" id="WP_374834838.1">
    <property type="nucleotide sequence ID" value="NZ_JBHEEW010000001.1"/>
</dbReference>
<evidence type="ECO:0000256" key="1">
    <source>
        <dbReference type="ARBA" id="ARBA00004613"/>
    </source>
</evidence>
<keyword evidence="4" id="KW-0472">Membrane</keyword>
<evidence type="ECO:0000256" key="2">
    <source>
        <dbReference type="ARBA" id="ARBA00022525"/>
    </source>
</evidence>
<dbReference type="Pfam" id="PF17892">
    <property type="entry name" value="Cadherin_5"/>
    <property type="match status" value="1"/>
</dbReference>
<feature type="region of interest" description="Disordered" evidence="3">
    <location>
        <begin position="146"/>
        <end position="239"/>
    </location>
</feature>
<proteinExistence type="predicted"/>
<keyword evidence="4" id="KW-1133">Transmembrane helix</keyword>
<dbReference type="Gene3D" id="2.150.10.10">
    <property type="entry name" value="Serralysin-like metalloprotease, C-terminal"/>
    <property type="match status" value="5"/>
</dbReference>
<dbReference type="PANTHER" id="PTHR38340:SF1">
    <property type="entry name" value="S-LAYER PROTEIN"/>
    <property type="match status" value="1"/>
</dbReference>
<dbReference type="InterPro" id="IPR001343">
    <property type="entry name" value="Hemolysn_Ca-bd"/>
</dbReference>
<dbReference type="SUPFAM" id="SSF51120">
    <property type="entry name" value="beta-Roll"/>
    <property type="match status" value="4"/>
</dbReference>
<keyword evidence="7" id="KW-1185">Reference proteome</keyword>
<dbReference type="InterPro" id="IPR011049">
    <property type="entry name" value="Serralysin-like_metalloprot_C"/>
</dbReference>
<sequence>MIIKAKGTKTDSKEASASQRYLLESMDRPAHGPKVIAWLLVGTALYLMSMMSAWLTQPRAERKARGDDLPADPANEMMEAGDQMSPQSEEERPDTEVITGSILPNSWAGGGQVIELLGRGRLLPLAMDPVPNYLLPELPLTWRDPSLPSAPARPANDNMVDGGTGPTPGIKPTPDGSDAVDDDKGGDGDPPTDSDNDDDKEETDPPSSNDNDDNDDDDSGNDNSDDDGERVNRAPRLSGPVQLMDVTSCIAFAISIADLLRNAHDPDGDTLSIRNVQISSGSLAASAEGWIFQATPRLEGPITITYEVTDGALSVVQTAHFAVVGENLIIGTDADDRVLGSTCRDTIDGGAGDDNIDARSGDDTIFGGTGNDHILAGSGNDSVFGGSGHDVIFGGSGSDWLSGGDGNDRIFGEEGDDTLFGDAGDDVLFGGKGNDLIIGGLGNDTAYGDDGNDRMDGEEGDDILDGGEGDDVIRGGNGNDQIRDGAGRDVVHGGAGNDTVVAAIDGDDDHYDGGDGRDTLDYSESQQGVVIDLVDGSASGSEIGNDAIVGFEIAMGGAGADTLIGGDGDEILYGNGGGDLIHDGAGRDIVYGGAGDDTVVAALDGDDDRYDGGAGCDTIDYSATTQGVAIDLVCGTASGIEIGDDTITGFEIAIGGVGDDYFRAGAGAPAVLAGGGGNNTFEFTPVAAPTVFEITDFKAGDKVKLKKYDIFEKVFDKFEDEFEKIYGDKVDDDDARIRFRSEYNAETGTDTTVIEADFNRDDIYETTIFLNGRHVLVIVEAIA</sequence>
<dbReference type="PRINTS" id="PR00313">
    <property type="entry name" value="CABNDNGRPT"/>
</dbReference>
<dbReference type="Proteomes" id="UP001597173">
    <property type="component" value="Unassembled WGS sequence"/>
</dbReference>
<feature type="compositionally biased region" description="Acidic residues" evidence="3">
    <location>
        <begin position="190"/>
        <end position="228"/>
    </location>
</feature>
<evidence type="ECO:0000313" key="6">
    <source>
        <dbReference type="EMBL" id="MFD1327186.1"/>
    </source>
</evidence>
<reference evidence="7" key="1">
    <citation type="journal article" date="2019" name="Int. J. Syst. Evol. Microbiol.">
        <title>The Global Catalogue of Microorganisms (GCM) 10K type strain sequencing project: providing services to taxonomists for standard genome sequencing and annotation.</title>
        <authorList>
            <consortium name="The Broad Institute Genomics Platform"/>
            <consortium name="The Broad Institute Genome Sequencing Center for Infectious Disease"/>
            <person name="Wu L."/>
            <person name="Ma J."/>
        </authorList>
    </citation>
    <scope>NUCLEOTIDE SEQUENCE [LARGE SCALE GENOMIC DNA]</scope>
    <source>
        <strain evidence="7">CCUG 55609</strain>
    </source>
</reference>
<feature type="region of interest" description="Disordered" evidence="3">
    <location>
        <begin position="62"/>
        <end position="93"/>
    </location>
</feature>
<dbReference type="InterPro" id="IPR041690">
    <property type="entry name" value="Cadherin_5"/>
</dbReference>
<dbReference type="EMBL" id="JBHTNF010000002">
    <property type="protein sequence ID" value="MFD1327186.1"/>
    <property type="molecule type" value="Genomic_DNA"/>
</dbReference>
<feature type="transmembrane region" description="Helical" evidence="4">
    <location>
        <begin position="35"/>
        <end position="55"/>
    </location>
</feature>
<keyword evidence="4" id="KW-0812">Transmembrane</keyword>
<dbReference type="PANTHER" id="PTHR38340">
    <property type="entry name" value="S-LAYER PROTEIN"/>
    <property type="match status" value="1"/>
</dbReference>
<keyword evidence="2" id="KW-0964">Secreted</keyword>
<name>A0ABW3YTR8_MYCRA</name>
<evidence type="ECO:0000256" key="4">
    <source>
        <dbReference type="SAM" id="Phobius"/>
    </source>
</evidence>
<dbReference type="InterPro" id="IPR018511">
    <property type="entry name" value="Hemolysin-typ_Ca-bd_CS"/>
</dbReference>
<dbReference type="PROSITE" id="PS00330">
    <property type="entry name" value="HEMOLYSIN_CALCIUM"/>
    <property type="match status" value="3"/>
</dbReference>
<feature type="compositionally biased region" description="Low complexity" evidence="3">
    <location>
        <begin position="167"/>
        <end position="177"/>
    </location>
</feature>